<proteinExistence type="predicted"/>
<feature type="signal peptide" evidence="3">
    <location>
        <begin position="1"/>
        <end position="18"/>
    </location>
</feature>
<dbReference type="GO" id="GO:0016491">
    <property type="term" value="F:oxidoreductase activity"/>
    <property type="evidence" value="ECO:0007669"/>
    <property type="project" value="InterPro"/>
</dbReference>
<evidence type="ECO:0000256" key="3">
    <source>
        <dbReference type="SAM" id="SignalP"/>
    </source>
</evidence>
<dbReference type="EMBL" id="WOWK01000016">
    <property type="protein sequence ID" value="KAF0328634.1"/>
    <property type="molecule type" value="Genomic_DNA"/>
</dbReference>
<dbReference type="PROSITE" id="PS00498">
    <property type="entry name" value="TYROSINASE_2"/>
    <property type="match status" value="1"/>
</dbReference>
<dbReference type="InterPro" id="IPR008922">
    <property type="entry name" value="Di-copper_centre_dom_sf"/>
</dbReference>
<dbReference type="GO" id="GO:0046872">
    <property type="term" value="F:metal ion binding"/>
    <property type="evidence" value="ECO:0007669"/>
    <property type="project" value="UniProtKB-KW"/>
</dbReference>
<reference evidence="6 7" key="1">
    <citation type="submission" date="2019-12" db="EMBL/GenBank/DDBJ databases">
        <title>A genome sequence resource for the geographically widespread anthracnose pathogen Colletotrichum asianum.</title>
        <authorList>
            <person name="Meng Y."/>
        </authorList>
    </citation>
    <scope>NUCLEOTIDE SEQUENCE [LARGE SCALE GENOMIC DNA]</scope>
    <source>
        <strain evidence="6 7">ICMP 18580</strain>
    </source>
</reference>
<dbReference type="PANTHER" id="PTHR11474:SF126">
    <property type="entry name" value="TYROSINASE-LIKE PROTEIN TYR-1-RELATED"/>
    <property type="match status" value="1"/>
</dbReference>
<keyword evidence="7" id="KW-1185">Reference proteome</keyword>
<name>A0A8H3WK00_9PEZI</name>
<keyword evidence="2" id="KW-0186">Copper</keyword>
<accession>A0A8H3WK00</accession>
<dbReference type="PANTHER" id="PTHR11474">
    <property type="entry name" value="TYROSINASE FAMILY MEMBER"/>
    <property type="match status" value="1"/>
</dbReference>
<dbReference type="Pfam" id="PF00264">
    <property type="entry name" value="Tyrosinase"/>
    <property type="match status" value="1"/>
</dbReference>
<evidence type="ECO:0000256" key="2">
    <source>
        <dbReference type="ARBA" id="ARBA00023008"/>
    </source>
</evidence>
<dbReference type="Proteomes" id="UP000434172">
    <property type="component" value="Unassembled WGS sequence"/>
</dbReference>
<dbReference type="OrthoDB" id="6132182at2759"/>
<evidence type="ECO:0000259" key="5">
    <source>
        <dbReference type="PROSITE" id="PS00498"/>
    </source>
</evidence>
<dbReference type="PRINTS" id="PR00092">
    <property type="entry name" value="TYROSINASE"/>
</dbReference>
<dbReference type="PROSITE" id="PS00497">
    <property type="entry name" value="TYROSINASE_1"/>
    <property type="match status" value="1"/>
</dbReference>
<feature type="domain" description="Tyrosinase copper-binding" evidence="5">
    <location>
        <begin position="271"/>
        <end position="282"/>
    </location>
</feature>
<evidence type="ECO:0000256" key="1">
    <source>
        <dbReference type="ARBA" id="ARBA00022723"/>
    </source>
</evidence>
<comment type="caution">
    <text evidence="6">The sequence shown here is derived from an EMBL/GenBank/DDBJ whole genome shotgun (WGS) entry which is preliminary data.</text>
</comment>
<dbReference type="InterPro" id="IPR002227">
    <property type="entry name" value="Tyrosinase_Cu-bd"/>
</dbReference>
<dbReference type="SUPFAM" id="SSF48056">
    <property type="entry name" value="Di-copper centre-containing domain"/>
    <property type="match status" value="1"/>
</dbReference>
<organism evidence="6 7">
    <name type="scientific">Colletotrichum asianum</name>
    <dbReference type="NCBI Taxonomy" id="702518"/>
    <lineage>
        <taxon>Eukaryota</taxon>
        <taxon>Fungi</taxon>
        <taxon>Dikarya</taxon>
        <taxon>Ascomycota</taxon>
        <taxon>Pezizomycotina</taxon>
        <taxon>Sordariomycetes</taxon>
        <taxon>Hypocreomycetidae</taxon>
        <taxon>Glomerellales</taxon>
        <taxon>Glomerellaceae</taxon>
        <taxon>Colletotrichum</taxon>
        <taxon>Colletotrichum gloeosporioides species complex</taxon>
    </lineage>
</organism>
<dbReference type="AlphaFoldDB" id="A0A8H3WK00"/>
<evidence type="ECO:0000259" key="4">
    <source>
        <dbReference type="PROSITE" id="PS00497"/>
    </source>
</evidence>
<dbReference type="Gene3D" id="1.10.1280.10">
    <property type="entry name" value="Di-copper center containing domain from catechol oxidase"/>
    <property type="match status" value="1"/>
</dbReference>
<feature type="chain" id="PRO_5034905626" description="Tyrosinase copper-binding domain-containing protein" evidence="3">
    <location>
        <begin position="19"/>
        <end position="359"/>
    </location>
</feature>
<protein>
    <recommendedName>
        <fullName evidence="4 5">Tyrosinase copper-binding domain-containing protein</fullName>
    </recommendedName>
</protein>
<evidence type="ECO:0000313" key="6">
    <source>
        <dbReference type="EMBL" id="KAF0328634.1"/>
    </source>
</evidence>
<keyword evidence="3" id="KW-0732">Signal</keyword>
<feature type="domain" description="Tyrosinase copper-binding" evidence="4">
    <location>
        <begin position="119"/>
        <end position="136"/>
    </location>
</feature>
<evidence type="ECO:0000313" key="7">
    <source>
        <dbReference type="Proteomes" id="UP000434172"/>
    </source>
</evidence>
<keyword evidence="1" id="KW-0479">Metal-binding</keyword>
<gene>
    <name evidence="6" type="ORF">GQ607_004046</name>
</gene>
<sequence length="359" mass="40406">MQVTLASSLALLAGLVHAVPLANNTPSTRHFDGACTANKLTIRKEWRNMNPTEKHDFLDAQNCLMKLPAKTNLGGVTNRFSDLQALHRWLTNATVLDGYLAPSWEGVIPNGIYVADIIHDVGQFFPWHRYYMHAYEMMMRDECGYKGPMSWWDEAKDADTGDFFSSEMWSSEWFGGNGVESLDWCVTDGAFANYTEHMGPALTDTTYCMSREWYQDIAQELCTSEVVNKCHALESYEDFYVCAGNAFVSPHYGGHTAVGGIMADIHNSPGDPTFFLHHNYIDRLWWQWQTTNAPVRFSDMSGQAFNSTNLEALGQTGPTGGWPNATLDYPLWMADILPNVTISEVMNVQGGLLCYDYDY</sequence>
<dbReference type="InterPro" id="IPR050316">
    <property type="entry name" value="Tyrosinase/Hemocyanin"/>
</dbReference>